<dbReference type="OrthoDB" id="660007at2759"/>
<evidence type="ECO:0000256" key="1">
    <source>
        <dbReference type="SAM" id="Phobius"/>
    </source>
</evidence>
<protein>
    <recommendedName>
        <fullName evidence="4">Late embryogenesis abundant protein LEA-2 subgroup domain-containing protein</fullName>
    </recommendedName>
</protein>
<keyword evidence="3" id="KW-1185">Reference proteome</keyword>
<dbReference type="EnsemblPlants" id="TraesCS5A02G553800.1">
    <property type="protein sequence ID" value="TraesCS5A02G553800.1.cds1"/>
    <property type="gene ID" value="TraesCS5A02G553800"/>
</dbReference>
<dbReference type="PANTHER" id="PTHR33994:SF25">
    <property type="entry name" value="OS02G0619200 PROTEIN"/>
    <property type="match status" value="1"/>
</dbReference>
<dbReference type="Gramene" id="TraesRN5A0101313400.1">
    <property type="protein sequence ID" value="TraesRN5A0101313400.1"/>
    <property type="gene ID" value="TraesRN5A0101313400"/>
</dbReference>
<name>A0A3B6KUN3_WHEAT</name>
<dbReference type="Gramene" id="TraesROB_scaffold_013195_01G000600.1">
    <property type="protein sequence ID" value="TraesROB_scaffold_013195_01G000600.1"/>
    <property type="gene ID" value="TraesROB_scaffold_013195_01G000600"/>
</dbReference>
<dbReference type="OMA" id="MYLEVAY"/>
<dbReference type="Gramene" id="TraesLAC5A03G02739550.1">
    <property type="protein sequence ID" value="TraesLAC5A03G02739550.1.CDS1"/>
    <property type="gene ID" value="TraesLAC5A03G02739550"/>
</dbReference>
<dbReference type="Gramene" id="TraesSTA5A03G02776760.1">
    <property type="protein sequence ID" value="TraesSTA5A03G02776760.1.CDS1"/>
    <property type="gene ID" value="TraesSTA5A03G02776760"/>
</dbReference>
<evidence type="ECO:0000313" key="2">
    <source>
        <dbReference type="EnsemblPlants" id="TraesCS5A02G553800.1.cds1"/>
    </source>
</evidence>
<evidence type="ECO:0000313" key="3">
    <source>
        <dbReference type="Proteomes" id="UP000019116"/>
    </source>
</evidence>
<keyword evidence="1" id="KW-0812">Transmembrane</keyword>
<feature type="transmembrane region" description="Helical" evidence="1">
    <location>
        <begin position="15"/>
        <end position="39"/>
    </location>
</feature>
<dbReference type="Gramene" id="TraesCS5A03G1292500.1">
    <property type="protein sequence ID" value="TraesCS5A03G1292500.1.CDS1"/>
    <property type="gene ID" value="TraesCS5A03G1292500"/>
</dbReference>
<keyword evidence="1" id="KW-0472">Membrane</keyword>
<dbReference type="Gramene" id="TraesLDM5A03G02788580.1">
    <property type="protein sequence ID" value="TraesLDM5A03G02788580.1.CDS1"/>
    <property type="gene ID" value="TraesLDM5A03G02788580"/>
</dbReference>
<proteinExistence type="predicted"/>
<reference evidence="2" key="2">
    <citation type="submission" date="2018-10" db="UniProtKB">
        <authorList>
            <consortium name="EnsemblPlants"/>
        </authorList>
    </citation>
    <scope>IDENTIFICATION</scope>
</reference>
<evidence type="ECO:0008006" key="4">
    <source>
        <dbReference type="Google" id="ProtNLM"/>
    </source>
</evidence>
<accession>A0A3B6KUN3</accession>
<reference evidence="2" key="1">
    <citation type="submission" date="2018-08" db="EMBL/GenBank/DDBJ databases">
        <authorList>
            <person name="Rossello M."/>
        </authorList>
    </citation>
    <scope>NUCLEOTIDE SEQUENCE [LARGE SCALE GENOMIC DNA]</scope>
    <source>
        <strain evidence="2">cv. Chinese Spring</strain>
    </source>
</reference>
<dbReference type="Gramene" id="TraesCAD_scaffold_012865_01G000600.1">
    <property type="protein sequence ID" value="TraesCAD_scaffold_012865_01G000600.1"/>
    <property type="gene ID" value="TraesCAD_scaffold_012865_01G000600"/>
</dbReference>
<dbReference type="PANTHER" id="PTHR33994">
    <property type="entry name" value="OS04G0515000 PROTEIN"/>
    <property type="match status" value="1"/>
</dbReference>
<organism evidence="2">
    <name type="scientific">Triticum aestivum</name>
    <name type="common">Wheat</name>
    <dbReference type="NCBI Taxonomy" id="4565"/>
    <lineage>
        <taxon>Eukaryota</taxon>
        <taxon>Viridiplantae</taxon>
        <taxon>Streptophyta</taxon>
        <taxon>Embryophyta</taxon>
        <taxon>Tracheophyta</taxon>
        <taxon>Spermatophyta</taxon>
        <taxon>Magnoliopsida</taxon>
        <taxon>Liliopsida</taxon>
        <taxon>Poales</taxon>
        <taxon>Poaceae</taxon>
        <taxon>BOP clade</taxon>
        <taxon>Pooideae</taxon>
        <taxon>Triticodae</taxon>
        <taxon>Triticeae</taxon>
        <taxon>Triticinae</taxon>
        <taxon>Triticum</taxon>
    </lineage>
</organism>
<sequence>MGEIDDRRWGAVDSLVLVAVAVAVLVVLGLLTVILCVALGDKQPLYSAAIDAATGLDGHDLNPLFNLTLRVASRSIFIGDCTAPGTVVEVSYAGVPLAAGPVQRFCTKRRGTRELQAIVAWGTAVQIPGFALDGLAADARRGTPVFDVAVTMPGTHWSNHHGTMVSCRGLRVGDTASLGATCAASDVDTIVTLPRPSAKVDGAN</sequence>
<dbReference type="Gramene" id="TraesCS5A02G553800.1">
    <property type="protein sequence ID" value="TraesCS5A02G553800.1.cds1"/>
    <property type="gene ID" value="TraesCS5A02G553800"/>
</dbReference>
<dbReference type="Gramene" id="TraesJUL5A03G02804370.1">
    <property type="protein sequence ID" value="TraesJUL5A03G02804370.1.CDS1"/>
    <property type="gene ID" value="TraesJUL5A03G02804370"/>
</dbReference>
<dbReference type="Gramene" id="TraesWEE_scaffold_072055_01G000300.1">
    <property type="protein sequence ID" value="TraesWEE_scaffold_072055_01G000300.1"/>
    <property type="gene ID" value="TraesWEE_scaffold_072055_01G000300"/>
</dbReference>
<keyword evidence="1" id="KW-1133">Transmembrane helix</keyword>
<dbReference type="AlphaFoldDB" id="A0A3B6KUN3"/>
<dbReference type="Gramene" id="TraesNOR5A03G02810000.1">
    <property type="protein sequence ID" value="TraesNOR5A03G02810000.1.CDS1"/>
    <property type="gene ID" value="TraesNOR5A03G02810000"/>
</dbReference>
<dbReference type="Gramene" id="TraesMAC5A03G02784240.1">
    <property type="protein sequence ID" value="TraesMAC5A03G02784240.1.CDS1"/>
    <property type="gene ID" value="TraesMAC5A03G02784240"/>
</dbReference>
<dbReference type="Proteomes" id="UP000019116">
    <property type="component" value="Chromosome 5A"/>
</dbReference>
<dbReference type="Gramene" id="TraesJAG5A03G02786950.1">
    <property type="protein sequence ID" value="TraesJAG5A03G02786950.1.CDS1"/>
    <property type="gene ID" value="TraesJAG5A03G02786950"/>
</dbReference>